<protein>
    <submittedName>
        <fullName evidence="2">Uncharacterized protein</fullName>
    </submittedName>
</protein>
<dbReference type="AlphaFoldDB" id="U6MTC8"/>
<feature type="region of interest" description="Disordered" evidence="1">
    <location>
        <begin position="96"/>
        <end position="129"/>
    </location>
</feature>
<gene>
    <name evidence="2" type="ORF">ENH_00019170</name>
</gene>
<dbReference type="EMBL" id="HG723552">
    <property type="protein sequence ID" value="CDJ66343.1"/>
    <property type="molecule type" value="Genomic_DNA"/>
</dbReference>
<sequence length="252" mass="27894">MRKHWRLERKGLQKDPQLDEDHDAQLVSLLAEEVYGMPAPSFAQKLQPMVTRETTLPPKAEEGSTKILQHRLLQAAAPVEPNMLPLGERALPAYAKKSTESKGAHAEEARPALSPSRRQPRAGQPPVPAAPLQWIREALIILRRIDDPQHVQLQRRKKAAVASGACVNSPPPAQTAGNSFQQEDLTDNSAVATVTAASCRNALQPLFRNSRLLYVIWTGAGGGPWGGCSKIWFQHRRYVCKQNSEICLHEES</sequence>
<organism evidence="2 3">
    <name type="scientific">Eimeria necatrix</name>
    <dbReference type="NCBI Taxonomy" id="51315"/>
    <lineage>
        <taxon>Eukaryota</taxon>
        <taxon>Sar</taxon>
        <taxon>Alveolata</taxon>
        <taxon>Apicomplexa</taxon>
        <taxon>Conoidasida</taxon>
        <taxon>Coccidia</taxon>
        <taxon>Eucoccidiorida</taxon>
        <taxon>Eimeriorina</taxon>
        <taxon>Eimeriidae</taxon>
        <taxon>Eimeria</taxon>
    </lineage>
</organism>
<feature type="compositionally biased region" description="Basic and acidic residues" evidence="1">
    <location>
        <begin position="97"/>
        <end position="110"/>
    </location>
</feature>
<reference evidence="2" key="1">
    <citation type="submission" date="2013-10" db="EMBL/GenBank/DDBJ databases">
        <title>Genomic analysis of the causative agents of coccidiosis in chickens.</title>
        <authorList>
            <person name="Reid A.J."/>
            <person name="Blake D."/>
            <person name="Billington K."/>
            <person name="Browne H."/>
            <person name="Dunn M."/>
            <person name="Hung S."/>
            <person name="Kawahara F."/>
            <person name="Miranda-Saavedra D."/>
            <person name="Mourier T."/>
            <person name="Nagra H."/>
            <person name="Otto T.D."/>
            <person name="Rawlings N."/>
            <person name="Sanchez A."/>
            <person name="Sanders M."/>
            <person name="Subramaniam C."/>
            <person name="Tay Y."/>
            <person name="Dear P."/>
            <person name="Doerig C."/>
            <person name="Gruber A."/>
            <person name="Parkinson J."/>
            <person name="Shirley M."/>
            <person name="Wan K.L."/>
            <person name="Berriman M."/>
            <person name="Tomley F."/>
            <person name="Pain A."/>
        </authorList>
    </citation>
    <scope>NUCLEOTIDE SEQUENCE [LARGE SCALE GENOMIC DNA]</scope>
    <source>
        <strain evidence="2">Houghton</strain>
    </source>
</reference>
<reference evidence="2" key="2">
    <citation type="submission" date="2013-10" db="EMBL/GenBank/DDBJ databases">
        <authorList>
            <person name="Aslett M."/>
        </authorList>
    </citation>
    <scope>NUCLEOTIDE SEQUENCE [LARGE SCALE GENOMIC DNA]</scope>
    <source>
        <strain evidence="2">Houghton</strain>
    </source>
</reference>
<dbReference type="GeneID" id="25472090"/>
<dbReference type="VEuPathDB" id="ToxoDB:ENH_00019170"/>
<evidence type="ECO:0000313" key="3">
    <source>
        <dbReference type="Proteomes" id="UP000030754"/>
    </source>
</evidence>
<proteinExistence type="predicted"/>
<accession>U6MTC8</accession>
<keyword evidence="3" id="KW-1185">Reference proteome</keyword>
<dbReference type="RefSeq" id="XP_013434811.1">
    <property type="nucleotide sequence ID" value="XM_013579357.1"/>
</dbReference>
<evidence type="ECO:0000256" key="1">
    <source>
        <dbReference type="SAM" id="MobiDB-lite"/>
    </source>
</evidence>
<name>U6MTC8_9EIME</name>
<evidence type="ECO:0000313" key="2">
    <source>
        <dbReference type="EMBL" id="CDJ66343.1"/>
    </source>
</evidence>
<dbReference type="OrthoDB" id="346700at2759"/>
<dbReference type="Proteomes" id="UP000030754">
    <property type="component" value="Unassembled WGS sequence"/>
</dbReference>